<dbReference type="SMART" id="SM00327">
    <property type="entry name" value="VWA"/>
    <property type="match status" value="1"/>
</dbReference>
<dbReference type="EMBL" id="NIDE01000004">
    <property type="protein sequence ID" value="OWK43742.1"/>
    <property type="molecule type" value="Genomic_DNA"/>
</dbReference>
<dbReference type="PANTHER" id="PTHR30634:SF16">
    <property type="entry name" value="OUTER-MEMBRANE LIPOPROTEIN LOLB"/>
    <property type="match status" value="1"/>
</dbReference>
<dbReference type="SUPFAM" id="SSF53300">
    <property type="entry name" value="vWA-like"/>
    <property type="match status" value="1"/>
</dbReference>
<keyword evidence="4" id="KW-1185">Reference proteome</keyword>
<reference evidence="4" key="1">
    <citation type="submission" date="2017-06" db="EMBL/GenBank/DDBJ databases">
        <title>Genome analysis of Fimbriiglobus ruber SP5, the first member of the order Planctomycetales with confirmed chitinolytic capability.</title>
        <authorList>
            <person name="Ravin N.V."/>
            <person name="Rakitin A.L."/>
            <person name="Ivanova A.A."/>
            <person name="Beletsky A.V."/>
            <person name="Kulichevskaya I.S."/>
            <person name="Mardanov A.V."/>
            <person name="Dedysh S.N."/>
        </authorList>
    </citation>
    <scope>NUCLEOTIDE SEQUENCE [LARGE SCALE GENOMIC DNA]</scope>
    <source>
        <strain evidence="4">SP5</strain>
    </source>
</reference>
<dbReference type="Gene3D" id="3.40.50.410">
    <property type="entry name" value="von Willebrand factor, type A domain"/>
    <property type="match status" value="1"/>
</dbReference>
<dbReference type="InterPro" id="IPR002035">
    <property type="entry name" value="VWF_A"/>
</dbReference>
<evidence type="ECO:0000313" key="4">
    <source>
        <dbReference type="Proteomes" id="UP000214646"/>
    </source>
</evidence>
<feature type="domain" description="VWFA" evidence="2">
    <location>
        <begin position="219"/>
        <end position="378"/>
    </location>
</feature>
<proteinExistence type="predicted"/>
<name>A0A225DQS1_9BACT</name>
<evidence type="ECO:0000256" key="1">
    <source>
        <dbReference type="SAM" id="MobiDB-lite"/>
    </source>
</evidence>
<organism evidence="3 4">
    <name type="scientific">Fimbriiglobus ruber</name>
    <dbReference type="NCBI Taxonomy" id="1908690"/>
    <lineage>
        <taxon>Bacteria</taxon>
        <taxon>Pseudomonadati</taxon>
        <taxon>Planctomycetota</taxon>
        <taxon>Planctomycetia</taxon>
        <taxon>Gemmatales</taxon>
        <taxon>Gemmataceae</taxon>
        <taxon>Fimbriiglobus</taxon>
    </lineage>
</organism>
<dbReference type="AlphaFoldDB" id="A0A225DQS1"/>
<sequence length="383" mass="42477">MSDPHTLARWRLVLGQVAEQHGISCAGQADAERVEQLVGFLFEPGEGQGGAKGSGRGGKRSSDRTGGRGSSQLTVPDWVDAVNELFPHQSKEVMQKELVRRRGIAELMEKPELLEKIEPNLDLVKTLLTHRELMNPKTRILARKIIDQVVNELKRKMQVQVEQAITGAIRKDRHSPRKVFRNLDLKTTLRRNLQNFDSDSGKLLVDRLFFYAAERKKKPWHVIVVVDQSGSMLESAIFSAVMASIFAELPAVKTSLVLFDTQVVDLSDQVGQPVDVLLSIQLGGGTDITQALMYANELVRQPQRTIVVLITDFFEGRPESDLVAQTRLMADGGVRMIGLGALGYDARPSYNKATAGKLRKVGMDILICTPEKLAECMAEIIRG</sequence>
<protein>
    <submittedName>
        <fullName evidence="3">Mg-chelatase subunit ChlD</fullName>
    </submittedName>
</protein>
<feature type="compositionally biased region" description="Gly residues" evidence="1">
    <location>
        <begin position="46"/>
        <end position="56"/>
    </location>
</feature>
<dbReference type="RefSeq" id="WP_088254554.1">
    <property type="nucleotide sequence ID" value="NZ_NIDE01000004.1"/>
</dbReference>
<comment type="caution">
    <text evidence="3">The sequence shown here is derived from an EMBL/GenBank/DDBJ whole genome shotgun (WGS) entry which is preliminary data.</text>
</comment>
<dbReference type="InterPro" id="IPR050458">
    <property type="entry name" value="LolB"/>
</dbReference>
<dbReference type="Pfam" id="PF05762">
    <property type="entry name" value="VWA_CoxE"/>
    <property type="match status" value="1"/>
</dbReference>
<dbReference type="InterPro" id="IPR008912">
    <property type="entry name" value="Uncharacterised_CoxE"/>
</dbReference>
<dbReference type="InterPro" id="IPR036465">
    <property type="entry name" value="vWFA_dom_sf"/>
</dbReference>
<evidence type="ECO:0000313" key="3">
    <source>
        <dbReference type="EMBL" id="OWK43742.1"/>
    </source>
</evidence>
<gene>
    <name evidence="3" type="ORF">FRUB_03341</name>
</gene>
<evidence type="ECO:0000259" key="2">
    <source>
        <dbReference type="SMART" id="SM00327"/>
    </source>
</evidence>
<feature type="region of interest" description="Disordered" evidence="1">
    <location>
        <begin position="45"/>
        <end position="74"/>
    </location>
</feature>
<dbReference type="OrthoDB" id="9789979at2"/>
<dbReference type="Proteomes" id="UP000214646">
    <property type="component" value="Unassembled WGS sequence"/>
</dbReference>
<accession>A0A225DQS1</accession>
<dbReference type="PANTHER" id="PTHR30634">
    <property type="entry name" value="OUTER MEMBRANE LOLAB LIPOPROTEIN INSERTION APPARATUS"/>
    <property type="match status" value="1"/>
</dbReference>